<accession>A0A1G5SE59</accession>
<dbReference type="EMBL" id="FMWO01000045">
    <property type="protein sequence ID" value="SCZ85412.1"/>
    <property type="molecule type" value="Genomic_DNA"/>
</dbReference>
<dbReference type="PIRSF" id="PIRSF016482">
    <property type="entry name" value="PilO"/>
    <property type="match status" value="1"/>
</dbReference>
<sequence>MNLLEELRHINLNDPGSWPVQIKASALTLLLLVIVTVGYFVDWQEQWEALEQAQAEEATLKQTYLVKKADAVNLDALRQQSAEIEQSLGALLKQLPDKSELDALLVDINRAGLGRGLQFELFKPATSETIREFYAELPVSVRVTGSYHDIGAFASDVAQLPRIVTLHNMEITPTADRQLVLNAVAKTFRYLDEEEINIYQSQGAK</sequence>
<organism evidence="1 2">
    <name type="scientific">Nitrosomonas mobilis</name>
    <dbReference type="NCBI Taxonomy" id="51642"/>
    <lineage>
        <taxon>Bacteria</taxon>
        <taxon>Pseudomonadati</taxon>
        <taxon>Pseudomonadota</taxon>
        <taxon>Betaproteobacteria</taxon>
        <taxon>Nitrosomonadales</taxon>
        <taxon>Nitrosomonadaceae</taxon>
        <taxon>Nitrosomonas</taxon>
    </lineage>
</organism>
<dbReference type="AlphaFoldDB" id="A0A1G5SE59"/>
<dbReference type="PANTHER" id="PTHR39555:SF1">
    <property type="entry name" value="TYPE IV PILUS INNER MEMBRANE COMPONENT PILO"/>
    <property type="match status" value="1"/>
</dbReference>
<keyword evidence="1" id="KW-0812">Transmembrane</keyword>
<dbReference type="Pfam" id="PF04350">
    <property type="entry name" value="PilO"/>
    <property type="match status" value="1"/>
</dbReference>
<name>A0A1G5SE59_9PROT</name>
<dbReference type="Gene3D" id="1.10.287.540">
    <property type="entry name" value="Helix hairpin bin"/>
    <property type="match status" value="1"/>
</dbReference>
<protein>
    <submittedName>
        <fullName evidence="1">Putative fimbrial type-4 assembly membrane transmembrane protein</fullName>
    </submittedName>
</protein>
<keyword evidence="2" id="KW-1185">Reference proteome</keyword>
<dbReference type="InterPro" id="IPR014717">
    <property type="entry name" value="Transl_elong_EF1B/ribsomal_bS6"/>
</dbReference>
<dbReference type="PANTHER" id="PTHR39555">
    <property type="entry name" value="FIMBRIAL ASSEMBLY PROTEIN PILO-LIKE PROTEIN-RELATED"/>
    <property type="match status" value="1"/>
</dbReference>
<dbReference type="RefSeq" id="WP_090285662.1">
    <property type="nucleotide sequence ID" value="NZ_FMWO01000045.1"/>
</dbReference>
<reference evidence="1 2" key="1">
    <citation type="submission" date="2016-10" db="EMBL/GenBank/DDBJ databases">
        <authorList>
            <person name="de Groot N.N."/>
        </authorList>
    </citation>
    <scope>NUCLEOTIDE SEQUENCE [LARGE SCALE GENOMIC DNA]</scope>
    <source>
        <strain evidence="1">1</strain>
    </source>
</reference>
<dbReference type="Proteomes" id="UP000198729">
    <property type="component" value="Unassembled WGS sequence"/>
</dbReference>
<dbReference type="OrthoDB" id="9802133at2"/>
<gene>
    <name evidence="1" type="primary">pilO</name>
    <name evidence="1" type="ORF">NSMM_380034</name>
</gene>
<dbReference type="InterPro" id="IPR007445">
    <property type="entry name" value="PilO"/>
</dbReference>
<dbReference type="STRING" id="51642.NSMM_380034"/>
<keyword evidence="1" id="KW-0472">Membrane</keyword>
<proteinExistence type="predicted"/>
<dbReference type="Gene3D" id="3.30.70.60">
    <property type="match status" value="1"/>
</dbReference>
<dbReference type="GO" id="GO:0043683">
    <property type="term" value="P:type IV pilus assembly"/>
    <property type="evidence" value="ECO:0007669"/>
    <property type="project" value="InterPro"/>
</dbReference>
<dbReference type="GO" id="GO:0043107">
    <property type="term" value="P:type IV pilus-dependent motility"/>
    <property type="evidence" value="ECO:0007669"/>
    <property type="project" value="InterPro"/>
</dbReference>
<evidence type="ECO:0000313" key="1">
    <source>
        <dbReference type="EMBL" id="SCZ85412.1"/>
    </source>
</evidence>
<evidence type="ECO:0000313" key="2">
    <source>
        <dbReference type="Proteomes" id="UP000198729"/>
    </source>
</evidence>